<proteinExistence type="predicted"/>
<accession>A0ACC1X7V6</accession>
<protein>
    <submittedName>
        <fullName evidence="1">F-box/WD repeat-containing protein</fullName>
    </submittedName>
</protein>
<comment type="caution">
    <text evidence="1">The sequence shown here is derived from an EMBL/GenBank/DDBJ whole genome shotgun (WGS) entry which is preliminary data.</text>
</comment>
<sequence length="502" mass="55098">MADPSPSINQLSLPSSLTTSITDLNEDSLAHCASYLNLQDVSNLAMSCKLLKQVAYSDSVWQRLFREQWPQEFVCSSLGSMRVREAYLARRTTLLQFKFVDPMVSYFYTAAKPYDNLLLDKNDVFFSQGSLIHNIKIDRYLSGGDSTVTLSDHNARITCIRLFPLTETSLFRSEVQRKENVLVTSSCDHSIRLWWKGSCQRCFKGHNGPVSTLSDKLLGDGSGKILASGGEDGTVRLWSLGSSGKRGQQALKATLYGHEKPIKSMSVAGHKSSLLVTIAKDSKVRVWDTSTSSGVRSSCCVGMTSVPGPPVDLKCHEALLYVAAGSSVVVIDLRTMKKVITAAICQPKLHSFAILPSKSLICTGGVGKAMLLDLRRSQEMPKPELVAALDGHTGPVTQLHMDPYKIVTRGPEDSHINIWETDTGMQTNSLLCCSTEEEDIQSGCSAMSVDGCRIVTACCEEHGYLQFRDFSNAACPILKHEDENNSKFWGLQSYSDSDCSDS</sequence>
<reference evidence="1 2" key="1">
    <citation type="journal article" date="2023" name="Science">
        <title>Complex scaffold remodeling in plant triterpene biosynthesis.</title>
        <authorList>
            <person name="De La Pena R."/>
            <person name="Hodgson H."/>
            <person name="Liu J.C."/>
            <person name="Stephenson M.J."/>
            <person name="Martin A.C."/>
            <person name="Owen C."/>
            <person name="Harkess A."/>
            <person name="Leebens-Mack J."/>
            <person name="Jimenez L.E."/>
            <person name="Osbourn A."/>
            <person name="Sattely E.S."/>
        </authorList>
    </citation>
    <scope>NUCLEOTIDE SEQUENCE [LARGE SCALE GENOMIC DNA]</scope>
    <source>
        <strain evidence="2">cv. JPN11</strain>
        <tissue evidence="1">Leaf</tissue>
    </source>
</reference>
<keyword evidence="2" id="KW-1185">Reference proteome</keyword>
<organism evidence="1 2">
    <name type="scientific">Melia azedarach</name>
    <name type="common">Chinaberry tree</name>
    <dbReference type="NCBI Taxonomy" id="155640"/>
    <lineage>
        <taxon>Eukaryota</taxon>
        <taxon>Viridiplantae</taxon>
        <taxon>Streptophyta</taxon>
        <taxon>Embryophyta</taxon>
        <taxon>Tracheophyta</taxon>
        <taxon>Spermatophyta</taxon>
        <taxon>Magnoliopsida</taxon>
        <taxon>eudicotyledons</taxon>
        <taxon>Gunneridae</taxon>
        <taxon>Pentapetalae</taxon>
        <taxon>rosids</taxon>
        <taxon>malvids</taxon>
        <taxon>Sapindales</taxon>
        <taxon>Meliaceae</taxon>
        <taxon>Melia</taxon>
    </lineage>
</organism>
<gene>
    <name evidence="1" type="ORF">OWV82_021010</name>
</gene>
<dbReference type="Proteomes" id="UP001164539">
    <property type="component" value="Chromosome 11"/>
</dbReference>
<evidence type="ECO:0000313" key="1">
    <source>
        <dbReference type="EMBL" id="KAJ4707495.1"/>
    </source>
</evidence>
<evidence type="ECO:0000313" key="2">
    <source>
        <dbReference type="Proteomes" id="UP001164539"/>
    </source>
</evidence>
<dbReference type="EMBL" id="CM051404">
    <property type="protein sequence ID" value="KAJ4707495.1"/>
    <property type="molecule type" value="Genomic_DNA"/>
</dbReference>
<name>A0ACC1X7V6_MELAZ</name>